<name>A0A0B8N4A9_TALPI</name>
<dbReference type="InterPro" id="IPR029063">
    <property type="entry name" value="SAM-dependent_MTases_sf"/>
</dbReference>
<dbReference type="Proteomes" id="UP000053095">
    <property type="component" value="Unassembled WGS sequence"/>
</dbReference>
<dbReference type="InterPro" id="IPR036388">
    <property type="entry name" value="WH-like_DNA-bd_sf"/>
</dbReference>
<protein>
    <submittedName>
        <fullName evidence="1">O-methyltransferase</fullName>
    </submittedName>
</protein>
<keyword evidence="2" id="KW-1185">Reference proteome</keyword>
<sequence length="324" mass="35815">MAESGPTFNSLAAAITQATSTISSYIDEHKLPAPSFAENGPEIYPMAPEVQFARLELLDAATDLLHLALNNHDTMVMDVLNQFEFWSAVPAGGSATYGEIVQATKLPEEVVRHILRYAFAMRLFAPVGRDSVKHTATSAYISRTPPTRTMIAHNAEEVRISDYCFPESLRRFSLGKPTLSQEINESGWASLMSTRPAAAAVAGVGVHEYLRDNYDWASLGEAKVINYVVKILENIAPHLKSGSRLVMFETVFPSLDAECKYPLPGAAMRILAATDLQMLSFANAVERTLEEWRAVIKKADERFDVWVISSSPESLRSIMRLCTN</sequence>
<dbReference type="PANTHER" id="PTHR43712">
    <property type="entry name" value="PUTATIVE (AFU_ORTHOLOGUE AFUA_4G14580)-RELATED"/>
    <property type="match status" value="1"/>
</dbReference>
<evidence type="ECO:0000313" key="1">
    <source>
        <dbReference type="EMBL" id="GAM42008.1"/>
    </source>
</evidence>
<reference evidence="2" key="1">
    <citation type="journal article" date="2015" name="Genome Announc.">
        <title>Draft genome sequence of Talaromyces cellulolyticus strain Y-94, a source of lignocellulosic biomass-degrading enzymes.</title>
        <authorList>
            <person name="Fujii T."/>
            <person name="Koike H."/>
            <person name="Sawayama S."/>
            <person name="Yano S."/>
            <person name="Inoue H."/>
        </authorList>
    </citation>
    <scope>NUCLEOTIDE SEQUENCE [LARGE SCALE GENOMIC DNA]</scope>
    <source>
        <strain evidence="2">Y-94</strain>
    </source>
</reference>
<dbReference type="SUPFAM" id="SSF53335">
    <property type="entry name" value="S-adenosyl-L-methionine-dependent methyltransferases"/>
    <property type="match status" value="1"/>
</dbReference>
<dbReference type="Gene3D" id="1.10.10.10">
    <property type="entry name" value="Winged helix-like DNA-binding domain superfamily/Winged helix DNA-binding domain"/>
    <property type="match status" value="1"/>
</dbReference>
<dbReference type="InterPro" id="IPR036390">
    <property type="entry name" value="WH_DNA-bd_sf"/>
</dbReference>
<evidence type="ECO:0000313" key="2">
    <source>
        <dbReference type="Proteomes" id="UP000053095"/>
    </source>
</evidence>
<dbReference type="GO" id="GO:0032259">
    <property type="term" value="P:methylation"/>
    <property type="evidence" value="ECO:0007669"/>
    <property type="project" value="UniProtKB-KW"/>
</dbReference>
<organism evidence="1 2">
    <name type="scientific">Talaromyces pinophilus</name>
    <name type="common">Penicillium pinophilum</name>
    <dbReference type="NCBI Taxonomy" id="128442"/>
    <lineage>
        <taxon>Eukaryota</taxon>
        <taxon>Fungi</taxon>
        <taxon>Dikarya</taxon>
        <taxon>Ascomycota</taxon>
        <taxon>Pezizomycotina</taxon>
        <taxon>Eurotiomycetes</taxon>
        <taxon>Eurotiomycetidae</taxon>
        <taxon>Eurotiales</taxon>
        <taxon>Trichocomaceae</taxon>
        <taxon>Talaromyces</taxon>
        <taxon>Talaromyces sect. Talaromyces</taxon>
    </lineage>
</organism>
<dbReference type="AlphaFoldDB" id="A0A0B8N4A9"/>
<gene>
    <name evidence="1" type="ORF">TCE0_043f15599</name>
</gene>
<accession>A0A0B8N4A9</accession>
<dbReference type="GO" id="GO:0008168">
    <property type="term" value="F:methyltransferase activity"/>
    <property type="evidence" value="ECO:0007669"/>
    <property type="project" value="UniProtKB-KW"/>
</dbReference>
<dbReference type="SUPFAM" id="SSF46785">
    <property type="entry name" value="Winged helix' DNA-binding domain"/>
    <property type="match status" value="1"/>
</dbReference>
<dbReference type="EMBL" id="DF933839">
    <property type="protein sequence ID" value="GAM42008.1"/>
    <property type="molecule type" value="Genomic_DNA"/>
</dbReference>
<dbReference type="PANTHER" id="PTHR43712:SF12">
    <property type="entry name" value="STERIGMATOCYSTIN 8-O-METHYLTRANSFERASE"/>
    <property type="match status" value="1"/>
</dbReference>
<dbReference type="Gene3D" id="3.40.50.150">
    <property type="entry name" value="Vaccinia Virus protein VP39"/>
    <property type="match status" value="1"/>
</dbReference>
<proteinExistence type="predicted"/>